<feature type="transmembrane region" description="Helical" evidence="6">
    <location>
        <begin position="222"/>
        <end position="245"/>
    </location>
</feature>
<feature type="transmembrane region" description="Helical" evidence="6">
    <location>
        <begin position="190"/>
        <end position="210"/>
    </location>
</feature>
<comment type="subcellular location">
    <subcellularLocation>
        <location evidence="1">Membrane</location>
        <topology evidence="1">Multi-pass membrane protein</topology>
    </subcellularLocation>
</comment>
<feature type="transmembrane region" description="Helical" evidence="6">
    <location>
        <begin position="40"/>
        <end position="59"/>
    </location>
</feature>
<evidence type="ECO:0000256" key="1">
    <source>
        <dbReference type="ARBA" id="ARBA00004141"/>
    </source>
</evidence>
<feature type="transmembrane region" description="Helical" evidence="6">
    <location>
        <begin position="158"/>
        <end position="178"/>
    </location>
</feature>
<dbReference type="Pfam" id="PF00892">
    <property type="entry name" value="EamA"/>
    <property type="match status" value="2"/>
</dbReference>
<dbReference type="EMBL" id="JAZHFV010000003">
    <property type="protein sequence ID" value="MEX4007793.1"/>
    <property type="molecule type" value="Genomic_DNA"/>
</dbReference>
<feature type="transmembrane region" description="Helical" evidence="6">
    <location>
        <begin position="128"/>
        <end position="146"/>
    </location>
</feature>
<reference evidence="8 9" key="1">
    <citation type="submission" date="2024-01" db="EMBL/GenBank/DDBJ databases">
        <title>New evidence supports the origin of RcGTA from prophage.</title>
        <authorList>
            <person name="Xu Y."/>
            <person name="Liu B."/>
            <person name="Chen F."/>
        </authorList>
    </citation>
    <scope>NUCLEOTIDE SEQUENCE [LARGE SCALE GENOMIC DNA]</scope>
    <source>
        <strain evidence="8 9">CBW1107-2</strain>
    </source>
</reference>
<name>A0ABV3WSZ5_9HYPH</name>
<comment type="caution">
    <text evidence="8">The sequence shown here is derived from an EMBL/GenBank/DDBJ whole genome shotgun (WGS) entry which is preliminary data.</text>
</comment>
<evidence type="ECO:0000256" key="3">
    <source>
        <dbReference type="ARBA" id="ARBA00022692"/>
    </source>
</evidence>
<keyword evidence="5 6" id="KW-0472">Membrane</keyword>
<evidence type="ECO:0000256" key="4">
    <source>
        <dbReference type="ARBA" id="ARBA00022989"/>
    </source>
</evidence>
<gene>
    <name evidence="8" type="ORF">V1479_10800</name>
</gene>
<accession>A0ABV3WSZ5</accession>
<keyword evidence="9" id="KW-1185">Reference proteome</keyword>
<evidence type="ECO:0000313" key="8">
    <source>
        <dbReference type="EMBL" id="MEX4007793.1"/>
    </source>
</evidence>
<feature type="domain" description="EamA" evidence="7">
    <location>
        <begin position="160"/>
        <end position="297"/>
    </location>
</feature>
<feature type="domain" description="EamA" evidence="7">
    <location>
        <begin position="12"/>
        <end position="145"/>
    </location>
</feature>
<evidence type="ECO:0000313" key="9">
    <source>
        <dbReference type="Proteomes" id="UP001559025"/>
    </source>
</evidence>
<comment type="similarity">
    <text evidence="2">Belongs to the EamA transporter family.</text>
</comment>
<keyword evidence="3 6" id="KW-0812">Transmembrane</keyword>
<feature type="transmembrane region" description="Helical" evidence="6">
    <location>
        <begin position="71"/>
        <end position="93"/>
    </location>
</feature>
<dbReference type="InterPro" id="IPR050638">
    <property type="entry name" value="AA-Vitamin_Transporters"/>
</dbReference>
<organism evidence="8 9">
    <name type="scientific">Neoaquamicrobium sediminum</name>
    <dbReference type="NCBI Taxonomy" id="1849104"/>
    <lineage>
        <taxon>Bacteria</taxon>
        <taxon>Pseudomonadati</taxon>
        <taxon>Pseudomonadota</taxon>
        <taxon>Alphaproteobacteria</taxon>
        <taxon>Hyphomicrobiales</taxon>
        <taxon>Phyllobacteriaceae</taxon>
        <taxon>Neoaquamicrobium</taxon>
    </lineage>
</organism>
<dbReference type="PANTHER" id="PTHR32322:SF2">
    <property type="entry name" value="EAMA DOMAIN-CONTAINING PROTEIN"/>
    <property type="match status" value="1"/>
</dbReference>
<dbReference type="PANTHER" id="PTHR32322">
    <property type="entry name" value="INNER MEMBRANE TRANSPORTER"/>
    <property type="match status" value="1"/>
</dbReference>
<proteinExistence type="inferred from homology"/>
<dbReference type="InterPro" id="IPR000620">
    <property type="entry name" value="EamA_dom"/>
</dbReference>
<feature type="transmembrane region" description="Helical" evidence="6">
    <location>
        <begin position="281"/>
        <end position="303"/>
    </location>
</feature>
<dbReference type="SUPFAM" id="SSF103481">
    <property type="entry name" value="Multidrug resistance efflux transporter EmrE"/>
    <property type="match status" value="2"/>
</dbReference>
<evidence type="ECO:0000256" key="5">
    <source>
        <dbReference type="ARBA" id="ARBA00023136"/>
    </source>
</evidence>
<dbReference type="InterPro" id="IPR037185">
    <property type="entry name" value="EmrE-like"/>
</dbReference>
<protein>
    <submittedName>
        <fullName evidence="8">DMT family transporter</fullName>
    </submittedName>
</protein>
<evidence type="ECO:0000256" key="2">
    <source>
        <dbReference type="ARBA" id="ARBA00007362"/>
    </source>
</evidence>
<dbReference type="Proteomes" id="UP001559025">
    <property type="component" value="Unassembled WGS sequence"/>
</dbReference>
<keyword evidence="4 6" id="KW-1133">Transmembrane helix</keyword>
<dbReference type="RefSeq" id="WP_368802902.1">
    <property type="nucleotide sequence ID" value="NZ_JAZHFV010000003.1"/>
</dbReference>
<evidence type="ECO:0000259" key="7">
    <source>
        <dbReference type="Pfam" id="PF00892"/>
    </source>
</evidence>
<feature type="transmembrane region" description="Helical" evidence="6">
    <location>
        <begin position="257"/>
        <end position="275"/>
    </location>
</feature>
<feature type="transmembrane region" description="Helical" evidence="6">
    <location>
        <begin position="105"/>
        <end position="121"/>
    </location>
</feature>
<sequence>MTDNTSRMTRLAIPIMLLAPLFFSSNLVFGRGTIGEVSPFMLAFLRWLAVALALSPFMLRERTVIGSVVRAHWKTLALLAFLGMCVCGAGVYLALRWTSATNGTLIYTTSPVIILLLEAMFRGRRIGLREGVGSLIAFVGIATILLRGDPLALFSLDFNLGDLLFVAAAIAWATYSIIYRAPYLQRLSNAALLGLLAAIGATLLLPAAALEWFNGAAIPSTGSAWGGIAGIVIFASLLAFSSFQFGLRQLGPSLTGVFMYLMPPYGVLMAVGFLGERLEAFHIAGIALVMAGIVLATFPVAWLRERLWRA</sequence>
<evidence type="ECO:0000256" key="6">
    <source>
        <dbReference type="SAM" id="Phobius"/>
    </source>
</evidence>